<dbReference type="AlphaFoldDB" id="A0A2T0WBU5"/>
<dbReference type="SUPFAM" id="SSF48371">
    <property type="entry name" value="ARM repeat"/>
    <property type="match status" value="1"/>
</dbReference>
<keyword evidence="2" id="KW-1185">Reference proteome</keyword>
<dbReference type="InterPro" id="IPR016024">
    <property type="entry name" value="ARM-type_fold"/>
</dbReference>
<dbReference type="Proteomes" id="UP000238205">
    <property type="component" value="Unassembled WGS sequence"/>
</dbReference>
<dbReference type="InterPro" id="IPR014825">
    <property type="entry name" value="DNA_alkylation"/>
</dbReference>
<proteinExistence type="predicted"/>
<organism evidence="1 2">
    <name type="scientific">Alkalibacterium olivapovliticus</name>
    <dbReference type="NCBI Taxonomy" id="99907"/>
    <lineage>
        <taxon>Bacteria</taxon>
        <taxon>Bacillati</taxon>
        <taxon>Bacillota</taxon>
        <taxon>Bacilli</taxon>
        <taxon>Lactobacillales</taxon>
        <taxon>Carnobacteriaceae</taxon>
        <taxon>Alkalibacterium</taxon>
    </lineage>
</organism>
<dbReference type="CDD" id="cd07064">
    <property type="entry name" value="AlkD_like_1"/>
    <property type="match status" value="1"/>
</dbReference>
<dbReference type="Gene3D" id="1.20.1660.10">
    <property type="entry name" value="Hypothetical protein (EF3068)"/>
    <property type="match status" value="1"/>
</dbReference>
<evidence type="ECO:0000313" key="1">
    <source>
        <dbReference type="EMBL" id="PRY84175.1"/>
    </source>
</evidence>
<sequence length="218" mass="26196">MRTELVKDLIDHRNPDRAIQMEKYMRNQFHFLGIQSPMRRQISIHYLNEKAREPEVDWSLVEYLWNQPYRECQYIACDYLLMIRMKLVPDDIPALKQLALKKSWWDTIDVLDKVIGGVCLLYPALNTVMIKWSTDRNIWLRRIAIDHQRHRKEQTDTELLETILLNNFGTTEFFITKAIGWSLRDYSKTDPMWVRQFIHTHQKDMPPLSIREGSKYLS</sequence>
<dbReference type="PANTHER" id="PTHR34070">
    <property type="entry name" value="ARMADILLO-TYPE FOLD"/>
    <property type="match status" value="1"/>
</dbReference>
<dbReference type="PANTHER" id="PTHR34070:SF1">
    <property type="entry name" value="DNA ALKYLATION REPAIR PROTEIN"/>
    <property type="match status" value="1"/>
</dbReference>
<comment type="caution">
    <text evidence="1">The sequence shown here is derived from an EMBL/GenBank/DDBJ whole genome shotgun (WGS) entry which is preliminary data.</text>
</comment>
<gene>
    <name evidence="1" type="ORF">CLV38_10196</name>
</gene>
<evidence type="ECO:0000313" key="2">
    <source>
        <dbReference type="Proteomes" id="UP000238205"/>
    </source>
</evidence>
<protein>
    <submittedName>
        <fullName evidence="1">3-methyladenine DNA glycosylase AlkD</fullName>
    </submittedName>
</protein>
<name>A0A2T0WBU5_9LACT</name>
<dbReference type="OrthoDB" id="9775346at2"/>
<accession>A0A2T0WBU5</accession>
<dbReference type="RefSeq" id="WP_106190076.1">
    <property type="nucleotide sequence ID" value="NZ_PVTO01000001.1"/>
</dbReference>
<reference evidence="1 2" key="1">
    <citation type="submission" date="2018-03" db="EMBL/GenBank/DDBJ databases">
        <title>Genomic Encyclopedia of Archaeal and Bacterial Type Strains, Phase II (KMG-II): from individual species to whole genera.</title>
        <authorList>
            <person name="Goeker M."/>
        </authorList>
    </citation>
    <scope>NUCLEOTIDE SEQUENCE [LARGE SCALE GENOMIC DNA]</scope>
    <source>
        <strain evidence="1 2">DSM 13175</strain>
    </source>
</reference>
<dbReference type="Pfam" id="PF08713">
    <property type="entry name" value="DNA_alkylation"/>
    <property type="match status" value="1"/>
</dbReference>
<dbReference type="Gene3D" id="1.25.40.290">
    <property type="entry name" value="ARM repeat domains"/>
    <property type="match status" value="1"/>
</dbReference>
<dbReference type="EMBL" id="PVTO01000001">
    <property type="protein sequence ID" value="PRY84175.1"/>
    <property type="molecule type" value="Genomic_DNA"/>
</dbReference>